<keyword evidence="5" id="KW-1185">Reference proteome</keyword>
<dbReference type="Pfam" id="PF01548">
    <property type="entry name" value="DEDD_Tnp_IS110"/>
    <property type="match status" value="1"/>
</dbReference>
<dbReference type="InterPro" id="IPR002525">
    <property type="entry name" value="Transp_IS110-like_N"/>
</dbReference>
<organism evidence="4 6">
    <name type="scientific">Glutamicibacter halophytocola</name>
    <dbReference type="NCBI Taxonomy" id="1933880"/>
    <lineage>
        <taxon>Bacteria</taxon>
        <taxon>Bacillati</taxon>
        <taxon>Actinomycetota</taxon>
        <taxon>Actinomycetes</taxon>
        <taxon>Micrococcales</taxon>
        <taxon>Micrococcaceae</taxon>
        <taxon>Glutamicibacter</taxon>
    </lineage>
</organism>
<evidence type="ECO:0000313" key="3">
    <source>
        <dbReference type="EMBL" id="QDY66479.1"/>
    </source>
</evidence>
<evidence type="ECO:0000313" key="5">
    <source>
        <dbReference type="Proteomes" id="UP000320717"/>
    </source>
</evidence>
<dbReference type="PANTHER" id="PTHR33055:SF16">
    <property type="entry name" value="TRANSPOSASE FOR INSERTION SEQUENCE ELEMENT IS1547"/>
    <property type="match status" value="1"/>
</dbReference>
<dbReference type="AlphaFoldDB" id="A0A5B8I1H6"/>
<accession>A0A5B8I1H6</accession>
<feature type="domain" description="Transposase IS116/IS110/IS902 C-terminal" evidence="2">
    <location>
        <begin position="233"/>
        <end position="314"/>
    </location>
</feature>
<feature type="domain" description="Transposase IS110-like N-terminal" evidence="1">
    <location>
        <begin position="12"/>
        <end position="163"/>
    </location>
</feature>
<dbReference type="EMBL" id="CP102487">
    <property type="protein sequence ID" value="UUX58584.1"/>
    <property type="molecule type" value="Genomic_DNA"/>
</dbReference>
<dbReference type="GO" id="GO:0003677">
    <property type="term" value="F:DNA binding"/>
    <property type="evidence" value="ECO:0007669"/>
    <property type="project" value="InterPro"/>
</dbReference>
<dbReference type="InterPro" id="IPR003346">
    <property type="entry name" value="Transposase_20"/>
</dbReference>
<protein>
    <submittedName>
        <fullName evidence="4">IS110 family transposase</fullName>
    </submittedName>
</protein>
<dbReference type="RefSeq" id="WP_146276523.1">
    <property type="nucleotide sequence ID" value="NZ_CP042260.1"/>
</dbReference>
<dbReference type="InterPro" id="IPR047650">
    <property type="entry name" value="Transpos_IS110"/>
</dbReference>
<evidence type="ECO:0000313" key="6">
    <source>
        <dbReference type="Proteomes" id="UP001060018"/>
    </source>
</evidence>
<dbReference type="EMBL" id="CP042260">
    <property type="protein sequence ID" value="QDY66479.1"/>
    <property type="molecule type" value="Genomic_DNA"/>
</dbReference>
<dbReference type="Proteomes" id="UP001060018">
    <property type="component" value="Chromosome"/>
</dbReference>
<name>A0A5B8I1H6_9MICC</name>
<evidence type="ECO:0000259" key="2">
    <source>
        <dbReference type="Pfam" id="PF02371"/>
    </source>
</evidence>
<evidence type="ECO:0000313" key="4">
    <source>
        <dbReference type="EMBL" id="UUX58584.1"/>
    </source>
</evidence>
<dbReference type="GO" id="GO:0006313">
    <property type="term" value="P:DNA transposition"/>
    <property type="evidence" value="ECO:0007669"/>
    <property type="project" value="InterPro"/>
</dbReference>
<dbReference type="Pfam" id="PF02371">
    <property type="entry name" value="Transposase_20"/>
    <property type="match status" value="1"/>
</dbReference>
<dbReference type="NCBIfam" id="NF033542">
    <property type="entry name" value="transpos_IS110"/>
    <property type="match status" value="1"/>
</dbReference>
<reference evidence="3 5" key="1">
    <citation type="submission" date="2019-07" db="EMBL/GenBank/DDBJ databases">
        <title>Complete Genome Sequence of drought tolerant Plant Growth-Promoting Rhizobacterium Glutamicibacter halophytocola DR408.</title>
        <authorList>
            <person name="Nishu S.D."/>
            <person name="Lee T.K."/>
        </authorList>
    </citation>
    <scope>NUCLEOTIDE SEQUENCE [LARGE SCALE GENOMIC DNA]</scope>
    <source>
        <strain evidence="3 5">DR408</strain>
    </source>
</reference>
<evidence type="ECO:0000259" key="1">
    <source>
        <dbReference type="Pfam" id="PF01548"/>
    </source>
</evidence>
<reference evidence="4" key="2">
    <citation type="journal article" date="2022" name="Pest Manag. Sci.">
        <title>Glutamicibacter halophytocola-mediated host fitness of potato tuber moth on Solanaceae crops.</title>
        <authorList>
            <person name="Wang W."/>
            <person name="Xiao G."/>
            <person name="Du G."/>
            <person name="Chang L."/>
            <person name="Yang Y."/>
            <person name="Ye J."/>
            <person name="Chen B."/>
        </authorList>
    </citation>
    <scope>NUCLEOTIDE SEQUENCE</scope>
    <source>
        <strain evidence="4">S2</strain>
    </source>
</reference>
<dbReference type="PANTHER" id="PTHR33055">
    <property type="entry name" value="TRANSPOSASE FOR INSERTION SEQUENCE ELEMENT IS1111A"/>
    <property type="match status" value="1"/>
</dbReference>
<dbReference type="OrthoDB" id="4337860at2"/>
<gene>
    <name evidence="3" type="ORF">FQA45_09140</name>
    <name evidence="4" type="ORF">NUH22_14985</name>
</gene>
<dbReference type="GO" id="GO:0004803">
    <property type="term" value="F:transposase activity"/>
    <property type="evidence" value="ECO:0007669"/>
    <property type="project" value="InterPro"/>
</dbReference>
<dbReference type="Proteomes" id="UP000320717">
    <property type="component" value="Chromosome"/>
</dbReference>
<proteinExistence type="predicted"/>
<sequence>MTIVVEAYDFVIGIDTHARTHTYAIINTCTGARIGCETFPVTNNGMNRAVSWISRNTHGQTLAAVEGTNSYGSSIRRTLAKANIDVAEVKPPRKRTRYGVGKTDQIDATAAAMSALGTELTSLLHPRDDGARAAISVLLAARRRVEEQCTADRNALNALVRQIDLGLDSRKALTDAQITDISNWRLRESDNVEQRIARAEAVDLAKSIQIFHTRSKEIKSELAILDEQLAPRMQSQLGMGPVTVGIILAAYSHPGRIRSEAAFAALAGVAPLEASSGNTKRHRLNRGGDRQLNMALDIIIKTRMRLDEATKAYVERRTAEGRTYREIKRSLKRYLARSIFRQLERLMS</sequence>